<gene>
    <name evidence="1" type="ORF">L2K70_04935</name>
</gene>
<sequence length="78" mass="8446">MTQSRALAPETSSEPPDILDGVPGAWVVYDHDMGPYAIALHHDAVSAARDSAQRGYGKVGFWAFGVEFADAIKVWEGR</sequence>
<protein>
    <submittedName>
        <fullName evidence="1">Uncharacterized protein</fullName>
    </submittedName>
</protein>
<organism evidence="1 2">
    <name type="scientific">Nocardioides potassii</name>
    <dbReference type="NCBI Taxonomy" id="2911371"/>
    <lineage>
        <taxon>Bacteria</taxon>
        <taxon>Bacillati</taxon>
        <taxon>Actinomycetota</taxon>
        <taxon>Actinomycetes</taxon>
        <taxon>Propionibacteriales</taxon>
        <taxon>Nocardioidaceae</taxon>
        <taxon>Nocardioides</taxon>
    </lineage>
</organism>
<evidence type="ECO:0000313" key="2">
    <source>
        <dbReference type="Proteomes" id="UP001201161"/>
    </source>
</evidence>
<keyword evidence="2" id="KW-1185">Reference proteome</keyword>
<accession>A0ABS9HA20</accession>
<dbReference type="Proteomes" id="UP001201161">
    <property type="component" value="Unassembled WGS sequence"/>
</dbReference>
<evidence type="ECO:0000313" key="1">
    <source>
        <dbReference type="EMBL" id="MCF6376941.1"/>
    </source>
</evidence>
<dbReference type="RefSeq" id="WP_236399862.1">
    <property type="nucleotide sequence ID" value="NZ_JAKJHZ010000005.1"/>
</dbReference>
<dbReference type="EMBL" id="JAKJHZ010000005">
    <property type="protein sequence ID" value="MCF6376941.1"/>
    <property type="molecule type" value="Genomic_DNA"/>
</dbReference>
<proteinExistence type="predicted"/>
<comment type="caution">
    <text evidence="1">The sequence shown here is derived from an EMBL/GenBank/DDBJ whole genome shotgun (WGS) entry which is preliminary data.</text>
</comment>
<name>A0ABS9HA20_9ACTN</name>
<reference evidence="1 2" key="1">
    <citation type="submission" date="2022-01" db="EMBL/GenBank/DDBJ databases">
        <title>Nocardioides sp. nov., an actinomycete isolated from mining soil.</title>
        <authorList>
            <person name="Liu L."/>
        </authorList>
    </citation>
    <scope>NUCLEOTIDE SEQUENCE [LARGE SCALE GENOMIC DNA]</scope>
    <source>
        <strain evidence="1 2">KLBMP 9356</strain>
    </source>
</reference>